<dbReference type="OrthoDB" id="9878676at2"/>
<dbReference type="EMBL" id="MZGW01000001">
    <property type="protein sequence ID" value="OPJ57219.1"/>
    <property type="molecule type" value="Genomic_DNA"/>
</dbReference>
<evidence type="ECO:0000313" key="3">
    <source>
        <dbReference type="Proteomes" id="UP000190140"/>
    </source>
</evidence>
<sequence>MTKKNKTPTKSRATNPRIPFQKAHLEAGKELSVNFNDLDSKLKHNRKNSHYTAQDFND</sequence>
<name>A0A1V4IBC0_9FIRM</name>
<gene>
    <name evidence="2" type="ORF">CLOTH_05020</name>
</gene>
<protein>
    <submittedName>
        <fullName evidence="2">Uncharacterized protein</fullName>
    </submittedName>
</protein>
<comment type="caution">
    <text evidence="2">The sequence shown here is derived from an EMBL/GenBank/DDBJ whole genome shotgun (WGS) entry which is preliminary data.</text>
</comment>
<dbReference type="Proteomes" id="UP000190140">
    <property type="component" value="Unassembled WGS sequence"/>
</dbReference>
<dbReference type="AlphaFoldDB" id="A0A1V4IBC0"/>
<keyword evidence="3" id="KW-1185">Reference proteome</keyword>
<evidence type="ECO:0000256" key="1">
    <source>
        <dbReference type="SAM" id="MobiDB-lite"/>
    </source>
</evidence>
<accession>A0A1V4IBC0</accession>
<organism evidence="2 3">
    <name type="scientific">Alkalithermobacter paradoxus</name>
    <dbReference type="NCBI Taxonomy" id="29349"/>
    <lineage>
        <taxon>Bacteria</taxon>
        <taxon>Bacillati</taxon>
        <taxon>Bacillota</taxon>
        <taxon>Clostridia</taxon>
        <taxon>Peptostreptococcales</taxon>
        <taxon>Tepidibacteraceae</taxon>
        <taxon>Alkalithermobacter</taxon>
    </lineage>
</organism>
<feature type="region of interest" description="Disordered" evidence="1">
    <location>
        <begin position="1"/>
        <end position="23"/>
    </location>
</feature>
<evidence type="ECO:0000313" key="2">
    <source>
        <dbReference type="EMBL" id="OPJ57219.1"/>
    </source>
</evidence>
<proteinExistence type="predicted"/>
<reference evidence="2 3" key="1">
    <citation type="submission" date="2017-03" db="EMBL/GenBank/DDBJ databases">
        <title>Genome sequence of Clostridium thermoalcaliphilum DSM 7309.</title>
        <authorList>
            <person name="Poehlein A."/>
            <person name="Daniel R."/>
        </authorList>
    </citation>
    <scope>NUCLEOTIDE SEQUENCE [LARGE SCALE GENOMIC DNA]</scope>
    <source>
        <strain evidence="2 3">DSM 7309</strain>
    </source>
</reference>
<dbReference type="RefSeq" id="WP_158080446.1">
    <property type="nucleotide sequence ID" value="NZ_MZGW01000001.1"/>
</dbReference>